<comment type="caution">
    <text evidence="3">The sequence shown here is derived from an EMBL/GenBank/DDBJ whole genome shotgun (WGS) entry which is preliminary data.</text>
</comment>
<proteinExistence type="predicted"/>
<dbReference type="Gene3D" id="3.40.50.11550">
    <property type="match status" value="1"/>
</dbReference>
<gene>
    <name evidence="3" type="ORF">AUP42_01365</name>
</gene>
<dbReference type="Pfam" id="PF04187">
    <property type="entry name" value="Cofac_haem_bdg"/>
    <property type="match status" value="1"/>
</dbReference>
<feature type="chain" id="PRO_5007596871" description="Haem-binding uptake Tiki superfamily ChaN domain-containing protein" evidence="1">
    <location>
        <begin position="29"/>
        <end position="351"/>
    </location>
</feature>
<accession>A0A154L5E6</accession>
<evidence type="ECO:0000313" key="4">
    <source>
        <dbReference type="Proteomes" id="UP000076335"/>
    </source>
</evidence>
<reference evidence="3 4" key="1">
    <citation type="submission" date="2015-12" db="EMBL/GenBank/DDBJ databases">
        <title>Genome sequence of Thalassospira lucentensis MCCC 1A02072.</title>
        <authorList>
            <person name="Lu L."/>
            <person name="Lai Q."/>
            <person name="Shao Z."/>
            <person name="Qian P."/>
        </authorList>
    </citation>
    <scope>NUCLEOTIDE SEQUENCE [LARGE SCALE GENOMIC DNA]</scope>
    <source>
        <strain evidence="3 4">MCCC 1A02072</strain>
    </source>
</reference>
<evidence type="ECO:0000259" key="2">
    <source>
        <dbReference type="Pfam" id="PF04187"/>
    </source>
</evidence>
<keyword evidence="1" id="KW-0732">Signal</keyword>
<dbReference type="Proteomes" id="UP000076335">
    <property type="component" value="Unassembled WGS sequence"/>
</dbReference>
<dbReference type="SUPFAM" id="SSF159501">
    <property type="entry name" value="EreA/ChaN-like"/>
    <property type="match status" value="1"/>
</dbReference>
<dbReference type="AlphaFoldDB" id="A0A154L5E6"/>
<dbReference type="OrthoDB" id="9795827at2"/>
<dbReference type="CDD" id="cd14727">
    <property type="entry name" value="ChanN-like"/>
    <property type="match status" value="1"/>
</dbReference>
<dbReference type="InterPro" id="IPR007314">
    <property type="entry name" value="Cofac_haem-bd_dom"/>
</dbReference>
<organism evidence="3 4">
    <name type="scientific">Thalassospira lucentensis</name>
    <dbReference type="NCBI Taxonomy" id="168935"/>
    <lineage>
        <taxon>Bacteria</taxon>
        <taxon>Pseudomonadati</taxon>
        <taxon>Pseudomonadota</taxon>
        <taxon>Alphaproteobacteria</taxon>
        <taxon>Rhodospirillales</taxon>
        <taxon>Thalassospiraceae</taxon>
        <taxon>Thalassospira</taxon>
    </lineage>
</organism>
<name>A0A154L5E6_9PROT</name>
<dbReference type="EMBL" id="LPVY01000012">
    <property type="protein sequence ID" value="KZB64576.1"/>
    <property type="molecule type" value="Genomic_DNA"/>
</dbReference>
<feature type="signal peptide" evidence="1">
    <location>
        <begin position="1"/>
        <end position="28"/>
    </location>
</feature>
<feature type="domain" description="Haem-binding uptake Tiki superfamily ChaN" evidence="2">
    <location>
        <begin position="80"/>
        <end position="286"/>
    </location>
</feature>
<evidence type="ECO:0000313" key="3">
    <source>
        <dbReference type="EMBL" id="KZB64576.1"/>
    </source>
</evidence>
<dbReference type="RefSeq" id="WP_062951836.1">
    <property type="nucleotide sequence ID" value="NZ_LPVY01000012.1"/>
</dbReference>
<protein>
    <recommendedName>
        <fullName evidence="2">Haem-binding uptake Tiki superfamily ChaN domain-containing protein</fullName>
    </recommendedName>
</protein>
<sequence>MKTAFRARTRYCFKQSFSLCLAVTAMIAATEFSVRSAQAQAAGPSQPASVRDIPDADALPPAPGLIFDMAGQRYVMFDDMVSRLAGSRFVLIGEKHDNPIHHHHQAQLVRALSKRENTKRAVVWEMFNRDQQESLDQAWQTVSPDELGSEMNWGESGWPSWHDYAPIAEAARENGLSMVAGNLPQNVLRPMISEGISALPTELAEKLALPPLPDDIAARFDQEIAEGHCNMLPKSQLPAFSLVQFARDASLARAMIDAHNAGSRDGAFLIAGAMHVRDDIAVPYHLRRYSPDLTDNDIAVVILVEADDPGENLPGVNDYALRMGSEDIADFMWFTNDLPRTDPCEDMNIGQ</sequence>
<evidence type="ECO:0000256" key="1">
    <source>
        <dbReference type="SAM" id="SignalP"/>
    </source>
</evidence>